<dbReference type="GO" id="GO:0004674">
    <property type="term" value="F:protein serine/threonine kinase activity"/>
    <property type="evidence" value="ECO:0007669"/>
    <property type="project" value="UniProtKB-KW"/>
</dbReference>
<dbReference type="SMART" id="SM00220">
    <property type="entry name" value="S_TKc"/>
    <property type="match status" value="1"/>
</dbReference>
<dbReference type="PANTHER" id="PTHR47989">
    <property type="entry name" value="OS01G0750732 PROTEIN"/>
    <property type="match status" value="1"/>
</dbReference>
<dbReference type="Gene3D" id="1.10.510.10">
    <property type="entry name" value="Transferase(Phosphotransferase) domain 1"/>
    <property type="match status" value="1"/>
</dbReference>
<dbReference type="GO" id="GO:0016020">
    <property type="term" value="C:membrane"/>
    <property type="evidence" value="ECO:0007669"/>
    <property type="project" value="UniProtKB-SubCell"/>
</dbReference>
<dbReference type="PROSITE" id="PS50011">
    <property type="entry name" value="PROTEIN_KINASE_DOM"/>
    <property type="match status" value="1"/>
</dbReference>
<comment type="subcellular location">
    <subcellularLocation>
        <location evidence="1">Membrane</location>
        <topology evidence="1">Single-pass type I membrane protein</topology>
    </subcellularLocation>
</comment>
<evidence type="ECO:0000256" key="6">
    <source>
        <dbReference type="ARBA" id="ARBA00022741"/>
    </source>
</evidence>
<evidence type="ECO:0000256" key="8">
    <source>
        <dbReference type="ARBA" id="ARBA00022840"/>
    </source>
</evidence>
<sequence>MIIVYEFMEKGTLKSHLYDFDDDDDRKRLSWRQRLEVCVGAARGLHYLHTGSARAVIHRDVKSANIMLDESFMAKVADFGLSKTGPDLDQTHVSTAVKGSFGYLDPEYLTRQQLTEKSDVYSFGVVMLEVICGRAVIDPSLPREEVNLIEWAMKLVKRGKVEEILDHFLEGKVKSEEVKKYCELTEKCLGQNGSERPTMGNLLWNLEFLLQVQAKDEKAAMVDDDDLEASVVGSTVQFSVNGVGDIARVSMSKVFAQMVVREETR</sequence>
<evidence type="ECO:0000256" key="9">
    <source>
        <dbReference type="ARBA" id="ARBA00022989"/>
    </source>
</evidence>
<keyword evidence="7" id="KW-0418">Kinase</keyword>
<keyword evidence="3" id="KW-0808">Transferase</keyword>
<name>A0A6D2KVH9_9BRAS</name>
<evidence type="ECO:0000259" key="12">
    <source>
        <dbReference type="PROSITE" id="PS50011"/>
    </source>
</evidence>
<proteinExistence type="predicted"/>
<dbReference type="GO" id="GO:0005524">
    <property type="term" value="F:ATP binding"/>
    <property type="evidence" value="ECO:0007669"/>
    <property type="project" value="UniProtKB-KW"/>
</dbReference>
<reference evidence="13" key="1">
    <citation type="submission" date="2020-01" db="EMBL/GenBank/DDBJ databases">
        <authorList>
            <person name="Mishra B."/>
        </authorList>
    </citation>
    <scope>NUCLEOTIDE SEQUENCE [LARGE SCALE GENOMIC DNA]</scope>
</reference>
<keyword evidence="8" id="KW-0067">ATP-binding</keyword>
<evidence type="ECO:0000256" key="11">
    <source>
        <dbReference type="ARBA" id="ARBA00023180"/>
    </source>
</evidence>
<dbReference type="AlphaFoldDB" id="A0A6D2KVH9"/>
<dbReference type="FunFam" id="1.10.510.10:FF:000252">
    <property type="entry name" value="Receptor-like protein kinase FERONIA"/>
    <property type="match status" value="1"/>
</dbReference>
<comment type="caution">
    <text evidence="13">The sequence shown here is derived from an EMBL/GenBank/DDBJ whole genome shotgun (WGS) entry which is preliminary data.</text>
</comment>
<dbReference type="Proteomes" id="UP000467841">
    <property type="component" value="Unassembled WGS sequence"/>
</dbReference>
<keyword evidence="4" id="KW-0812">Transmembrane</keyword>
<evidence type="ECO:0000256" key="1">
    <source>
        <dbReference type="ARBA" id="ARBA00004479"/>
    </source>
</evidence>
<organism evidence="13 14">
    <name type="scientific">Microthlaspi erraticum</name>
    <dbReference type="NCBI Taxonomy" id="1685480"/>
    <lineage>
        <taxon>Eukaryota</taxon>
        <taxon>Viridiplantae</taxon>
        <taxon>Streptophyta</taxon>
        <taxon>Embryophyta</taxon>
        <taxon>Tracheophyta</taxon>
        <taxon>Spermatophyta</taxon>
        <taxon>Magnoliopsida</taxon>
        <taxon>eudicotyledons</taxon>
        <taxon>Gunneridae</taxon>
        <taxon>Pentapetalae</taxon>
        <taxon>rosids</taxon>
        <taxon>malvids</taxon>
        <taxon>Brassicales</taxon>
        <taxon>Brassicaceae</taxon>
        <taxon>Coluteocarpeae</taxon>
        <taxon>Microthlaspi</taxon>
    </lineage>
</organism>
<dbReference type="SUPFAM" id="SSF56112">
    <property type="entry name" value="Protein kinase-like (PK-like)"/>
    <property type="match status" value="1"/>
</dbReference>
<keyword evidence="10" id="KW-0472">Membrane</keyword>
<dbReference type="PANTHER" id="PTHR47989:SF62">
    <property type="entry name" value="OS05G0423500 PROTEIN"/>
    <property type="match status" value="1"/>
</dbReference>
<evidence type="ECO:0000256" key="4">
    <source>
        <dbReference type="ARBA" id="ARBA00022692"/>
    </source>
</evidence>
<keyword evidence="6" id="KW-0547">Nucleotide-binding</keyword>
<evidence type="ECO:0000256" key="10">
    <source>
        <dbReference type="ARBA" id="ARBA00023136"/>
    </source>
</evidence>
<dbReference type="EMBL" id="CACVBM020001496">
    <property type="protein sequence ID" value="CAA7051991.1"/>
    <property type="molecule type" value="Genomic_DNA"/>
</dbReference>
<evidence type="ECO:0000256" key="3">
    <source>
        <dbReference type="ARBA" id="ARBA00022679"/>
    </source>
</evidence>
<evidence type="ECO:0000256" key="7">
    <source>
        <dbReference type="ARBA" id="ARBA00022777"/>
    </source>
</evidence>
<dbReference type="InterPro" id="IPR000719">
    <property type="entry name" value="Prot_kinase_dom"/>
</dbReference>
<dbReference type="PROSITE" id="PS00108">
    <property type="entry name" value="PROTEIN_KINASE_ST"/>
    <property type="match status" value="1"/>
</dbReference>
<protein>
    <recommendedName>
        <fullName evidence="12">Protein kinase domain-containing protein</fullName>
    </recommendedName>
</protein>
<feature type="domain" description="Protein kinase" evidence="12">
    <location>
        <begin position="1"/>
        <end position="209"/>
    </location>
</feature>
<dbReference type="Pfam" id="PF07714">
    <property type="entry name" value="PK_Tyr_Ser-Thr"/>
    <property type="match status" value="1"/>
</dbReference>
<evidence type="ECO:0000313" key="13">
    <source>
        <dbReference type="EMBL" id="CAA7051991.1"/>
    </source>
</evidence>
<evidence type="ECO:0000313" key="14">
    <source>
        <dbReference type="Proteomes" id="UP000467841"/>
    </source>
</evidence>
<keyword evidence="11" id="KW-0325">Glycoprotein</keyword>
<dbReference type="PIRSF" id="PIRSF000654">
    <property type="entry name" value="Integrin-linked_kinase"/>
    <property type="match status" value="1"/>
</dbReference>
<accession>A0A6D2KVH9</accession>
<gene>
    <name evidence="13" type="ORF">MERR_LOCUS39226</name>
</gene>
<keyword evidence="2" id="KW-0723">Serine/threonine-protein kinase</keyword>
<dbReference type="OrthoDB" id="640180at2759"/>
<keyword evidence="5" id="KW-0732">Signal</keyword>
<dbReference type="InterPro" id="IPR008271">
    <property type="entry name" value="Ser/Thr_kinase_AS"/>
</dbReference>
<evidence type="ECO:0000256" key="5">
    <source>
        <dbReference type="ARBA" id="ARBA00022729"/>
    </source>
</evidence>
<keyword evidence="9" id="KW-1133">Transmembrane helix</keyword>
<dbReference type="InterPro" id="IPR011009">
    <property type="entry name" value="Kinase-like_dom_sf"/>
</dbReference>
<keyword evidence="14" id="KW-1185">Reference proteome</keyword>
<evidence type="ECO:0000256" key="2">
    <source>
        <dbReference type="ARBA" id="ARBA00022527"/>
    </source>
</evidence>
<dbReference type="InterPro" id="IPR001245">
    <property type="entry name" value="Ser-Thr/Tyr_kinase_cat_dom"/>
</dbReference>